<dbReference type="SUPFAM" id="SSF103473">
    <property type="entry name" value="MFS general substrate transporter"/>
    <property type="match status" value="1"/>
</dbReference>
<keyword evidence="6" id="KW-1185">Reference proteome</keyword>
<keyword evidence="2" id="KW-0812">Transmembrane</keyword>
<sequence>MTLRDAAPTSRAMVVAVMVSMVAFLDSTVINLALPATERDLGGGLALQQWIIDGYLLAMVAAILPGGSISDLFGRVPVMRFGLLAFGAGSVLAAVATSPAVLITARVIQGLGAAFLVPGSLALINTVFDKAHQSAAIGVWTGWTGTAFALGPLLGGLCVDFLGWRWIFVLSAIPMAVGYALTFWLCPMSGRVDGARVDTAGVGLSAVGLAATVYALIESQRDGWTDPMVIGPAVVGIVALAAFVRWQRRSRDPMLPLSLFTFRNFAAANLVTVFVYGALTLGSLAITLYTQEIGGYSATAAGLATLPIPALSFAFARHVGRVAARVGPRVFLIAGPALAGIGLLLVRPKPKGFHAITDLVPGMTVLAIGLVATVTPLVSLTLASVPTEHSGLASAINNAVSRLAALISIGSMGMISVGTASATGFAHVLEVSAALFGLGALCAALLIKNPPGGCQPVPCDVAALCRDRPGVQPAVASSPSAAAEPSFPE</sequence>
<dbReference type="GO" id="GO:0005886">
    <property type="term" value="C:plasma membrane"/>
    <property type="evidence" value="ECO:0007669"/>
    <property type="project" value="UniProtKB-SubCell"/>
</dbReference>
<evidence type="ECO:0000256" key="3">
    <source>
        <dbReference type="ARBA" id="ARBA00022989"/>
    </source>
</evidence>
<dbReference type="RefSeq" id="WP_085233752.1">
    <property type="nucleotide sequence ID" value="NZ_AP022613.1"/>
</dbReference>
<evidence type="ECO:0000256" key="4">
    <source>
        <dbReference type="ARBA" id="ARBA00023136"/>
    </source>
</evidence>
<dbReference type="InterPro" id="IPR036259">
    <property type="entry name" value="MFS_trans_sf"/>
</dbReference>
<protein>
    <submittedName>
        <fullName evidence="5">MFS transporter</fullName>
    </submittedName>
</protein>
<dbReference type="Pfam" id="PF07690">
    <property type="entry name" value="MFS_1"/>
    <property type="match status" value="1"/>
</dbReference>
<dbReference type="Proteomes" id="UP000467385">
    <property type="component" value="Chromosome"/>
</dbReference>
<accession>A0A1X1T6I0</accession>
<dbReference type="Gene3D" id="1.20.1250.20">
    <property type="entry name" value="MFS general substrate transporter like domains"/>
    <property type="match status" value="1"/>
</dbReference>
<evidence type="ECO:0000256" key="2">
    <source>
        <dbReference type="ARBA" id="ARBA00022692"/>
    </source>
</evidence>
<dbReference type="GO" id="GO:0022857">
    <property type="term" value="F:transmembrane transporter activity"/>
    <property type="evidence" value="ECO:0007669"/>
    <property type="project" value="InterPro"/>
</dbReference>
<evidence type="ECO:0000256" key="1">
    <source>
        <dbReference type="ARBA" id="ARBA00004651"/>
    </source>
</evidence>
<dbReference type="OrthoDB" id="7375466at2"/>
<dbReference type="CDD" id="cd17321">
    <property type="entry name" value="MFS_MMR_MDR_like"/>
    <property type="match status" value="1"/>
</dbReference>
<evidence type="ECO:0000313" key="6">
    <source>
        <dbReference type="Proteomes" id="UP000467385"/>
    </source>
</evidence>
<dbReference type="InterPro" id="IPR020846">
    <property type="entry name" value="MFS_dom"/>
</dbReference>
<dbReference type="EMBL" id="AP022613">
    <property type="protein sequence ID" value="BBZ37077.1"/>
    <property type="molecule type" value="Genomic_DNA"/>
</dbReference>
<comment type="subcellular location">
    <subcellularLocation>
        <location evidence="1">Cell membrane</location>
        <topology evidence="1">Multi-pass membrane protein</topology>
    </subcellularLocation>
</comment>
<dbReference type="PANTHER" id="PTHR42718:SF42">
    <property type="entry name" value="EXPORT PROTEIN"/>
    <property type="match status" value="1"/>
</dbReference>
<reference evidence="5 6" key="1">
    <citation type="journal article" date="2019" name="Emerg. Microbes Infect.">
        <title>Comprehensive subspecies identification of 175 nontuberculous mycobacteria species based on 7547 genomic profiles.</title>
        <authorList>
            <person name="Matsumoto Y."/>
            <person name="Kinjo T."/>
            <person name="Motooka D."/>
            <person name="Nabeya D."/>
            <person name="Jung N."/>
            <person name="Uechi K."/>
            <person name="Horii T."/>
            <person name="Iida T."/>
            <person name="Fujita J."/>
            <person name="Nakamura S."/>
        </authorList>
    </citation>
    <scope>NUCLEOTIDE SEQUENCE [LARGE SCALE GENOMIC DNA]</scope>
    <source>
        <strain evidence="5 6">JCM 14738</strain>
    </source>
</reference>
<gene>
    <name evidence="5" type="ORF">MCNS_01400</name>
</gene>
<dbReference type="InterPro" id="IPR011701">
    <property type="entry name" value="MFS"/>
</dbReference>
<evidence type="ECO:0000313" key="5">
    <source>
        <dbReference type="EMBL" id="BBZ37077.1"/>
    </source>
</evidence>
<dbReference type="PROSITE" id="PS50850">
    <property type="entry name" value="MFS"/>
    <property type="match status" value="1"/>
</dbReference>
<dbReference type="STRING" id="44010.AWC00_16150"/>
<dbReference type="PANTHER" id="PTHR42718">
    <property type="entry name" value="MAJOR FACILITATOR SUPERFAMILY MULTIDRUG TRANSPORTER MFSC"/>
    <property type="match status" value="1"/>
</dbReference>
<proteinExistence type="predicted"/>
<name>A0A1X1T6I0_9MYCO</name>
<dbReference type="AlphaFoldDB" id="A0A1X1T6I0"/>
<organism evidence="5 6">
    <name type="scientific">Mycobacterium conspicuum</name>
    <dbReference type="NCBI Taxonomy" id="44010"/>
    <lineage>
        <taxon>Bacteria</taxon>
        <taxon>Bacillati</taxon>
        <taxon>Actinomycetota</taxon>
        <taxon>Actinomycetes</taxon>
        <taxon>Mycobacteriales</taxon>
        <taxon>Mycobacteriaceae</taxon>
        <taxon>Mycobacterium</taxon>
    </lineage>
</organism>
<keyword evidence="4" id="KW-0472">Membrane</keyword>
<dbReference type="Gene3D" id="1.20.1720.10">
    <property type="entry name" value="Multidrug resistance protein D"/>
    <property type="match status" value="1"/>
</dbReference>
<keyword evidence="3" id="KW-1133">Transmembrane helix</keyword>